<accession>A0A1X0DA82</accession>
<feature type="transmembrane region" description="Helical" evidence="4">
    <location>
        <begin position="79"/>
        <end position="99"/>
    </location>
</feature>
<gene>
    <name evidence="5" type="ORF">BST23_00090</name>
</gene>
<comment type="caution">
    <text evidence="5">The sequence shown here is derived from an EMBL/GenBank/DDBJ whole genome shotgun (WGS) entry which is preliminary data.</text>
</comment>
<dbReference type="RefSeq" id="WP_234811352.1">
    <property type="nucleotide sequence ID" value="NZ_MVHP01000001.1"/>
</dbReference>
<dbReference type="InterPro" id="IPR029044">
    <property type="entry name" value="Nucleotide-diphossugar_trans"/>
</dbReference>
<dbReference type="AlphaFoldDB" id="A0A1X0DA82"/>
<proteinExistence type="inferred from homology"/>
<name>A0A1X0DA82_9MYCO</name>
<feature type="transmembrane region" description="Helical" evidence="4">
    <location>
        <begin position="514"/>
        <end position="530"/>
    </location>
</feature>
<feature type="transmembrane region" description="Helical" evidence="4">
    <location>
        <begin position="141"/>
        <end position="160"/>
    </location>
</feature>
<feature type="transmembrane region" description="Helical" evidence="4">
    <location>
        <begin position="106"/>
        <end position="129"/>
    </location>
</feature>
<keyword evidence="4" id="KW-0812">Transmembrane</keyword>
<evidence type="ECO:0000256" key="1">
    <source>
        <dbReference type="ARBA" id="ARBA00006739"/>
    </source>
</evidence>
<feature type="transmembrane region" description="Helical" evidence="4">
    <location>
        <begin position="35"/>
        <end position="59"/>
    </location>
</feature>
<reference evidence="5 6" key="1">
    <citation type="submission" date="2017-02" db="EMBL/GenBank/DDBJ databases">
        <title>The new phylogeny of genus Mycobacterium.</title>
        <authorList>
            <person name="Tortoli E."/>
            <person name="Trovato A."/>
            <person name="Cirillo D.M."/>
        </authorList>
    </citation>
    <scope>NUCLEOTIDE SEQUENCE [LARGE SCALE GENOMIC DNA]</scope>
    <source>
        <strain evidence="5 6">FI-09383</strain>
    </source>
</reference>
<evidence type="ECO:0000256" key="4">
    <source>
        <dbReference type="SAM" id="Phobius"/>
    </source>
</evidence>
<evidence type="ECO:0000313" key="5">
    <source>
        <dbReference type="EMBL" id="ORA69109.1"/>
    </source>
</evidence>
<dbReference type="SUPFAM" id="SSF53448">
    <property type="entry name" value="Nucleotide-diphospho-sugar transferases"/>
    <property type="match status" value="1"/>
</dbReference>
<dbReference type="Gene3D" id="3.90.550.10">
    <property type="entry name" value="Spore Coat Polysaccharide Biosynthesis Protein SpsA, Chain A"/>
    <property type="match status" value="1"/>
</dbReference>
<dbReference type="PANTHER" id="PTHR43630">
    <property type="entry name" value="POLY-BETA-1,6-N-ACETYL-D-GLUCOSAMINE SYNTHASE"/>
    <property type="match status" value="1"/>
</dbReference>
<dbReference type="EMBL" id="MVHP01000001">
    <property type="protein sequence ID" value="ORA69109.1"/>
    <property type="molecule type" value="Genomic_DNA"/>
</dbReference>
<feature type="transmembrane region" description="Helical" evidence="4">
    <location>
        <begin position="181"/>
        <end position="199"/>
    </location>
</feature>
<dbReference type="Pfam" id="PF13641">
    <property type="entry name" value="Glyco_tranf_2_3"/>
    <property type="match status" value="1"/>
</dbReference>
<dbReference type="Proteomes" id="UP000192772">
    <property type="component" value="Unassembled WGS sequence"/>
</dbReference>
<feature type="transmembrane region" description="Helical" evidence="4">
    <location>
        <begin position="219"/>
        <end position="242"/>
    </location>
</feature>
<comment type="similarity">
    <text evidence="1">Belongs to the glycosyltransferase 2 family.</text>
</comment>
<keyword evidence="2" id="KW-0328">Glycosyltransferase</keyword>
<organism evidence="5 6">
    <name type="scientific">Mycolicibacterium elephantis</name>
    <dbReference type="NCBI Taxonomy" id="81858"/>
    <lineage>
        <taxon>Bacteria</taxon>
        <taxon>Bacillati</taxon>
        <taxon>Actinomycetota</taxon>
        <taxon>Actinomycetes</taxon>
        <taxon>Mycobacteriales</taxon>
        <taxon>Mycobacteriaceae</taxon>
        <taxon>Mycolicibacterium</taxon>
    </lineage>
</organism>
<dbReference type="CDD" id="cd06423">
    <property type="entry name" value="CESA_like"/>
    <property type="match status" value="1"/>
</dbReference>
<protein>
    <submittedName>
        <fullName evidence="5">Glycosyl transferase</fullName>
    </submittedName>
</protein>
<dbReference type="PANTHER" id="PTHR43630:SF1">
    <property type="entry name" value="POLY-BETA-1,6-N-ACETYL-D-GLUCOSAMINE SYNTHASE"/>
    <property type="match status" value="1"/>
</dbReference>
<keyword evidence="3 5" id="KW-0808">Transferase</keyword>
<keyword evidence="4" id="KW-1133">Transmembrane helix</keyword>
<evidence type="ECO:0000256" key="2">
    <source>
        <dbReference type="ARBA" id="ARBA00022676"/>
    </source>
</evidence>
<keyword evidence="4" id="KW-0472">Membrane</keyword>
<dbReference type="GO" id="GO:0016757">
    <property type="term" value="F:glycosyltransferase activity"/>
    <property type="evidence" value="ECO:0007669"/>
    <property type="project" value="UniProtKB-KW"/>
</dbReference>
<sequence length="633" mass="70246">MTSVSSPPETAAIANHYESIDSAPARYSANRPASVANGFLITFTALTVITMCLVMFLIHDGYIVGRRDLMLLGHDHINVALPVRHFIIVFFITYALYAYGNGWRKLALGVTLLFKLFIVLLLVDGFTWLLEHLTLAEVTSFGQQVASSLLALCILPHTIMRQATLPDPVVGPYRAHTPWHAYARFLILLVLALVIASWFEQHFLRNLVDLRKYALLGGVGPGVFLVQQIFAVLTAILGILIVKRSRRATFAPRLAVLVPAYNEAHGIADTIAAVDRAAASYKGQVHLYVVDNNSRDDTVEVAERAVAECTLITGEVLHCKEPGKAVALNFGLEHIGESFVCRIDADTVIGHGCLDKAMRHFANPRIGSVGGMPLPIREQTWIDKVRLVEVLMRHGFFQISQVGYQGVLGVPGMFAVYRRSVLSEVGGFVVGMNGEDTDICMRLDTAGYHTIADPSAVYYTETPASYAHLHEQRTRWFRSIYHLTAHNRGIVLDRNSITGAFVLPFMLANAGRRAMLLPVLIFAVFAFIVFQNTFTGLHWQPVVATVLGLPMIMAVLICLLWRRPDALRYIPVYLCFRLLRSYLTLTSALSLVYPPLDPVAAARKQFEILRGRLYATADRLMPARAAPSIRRSP</sequence>
<evidence type="ECO:0000313" key="6">
    <source>
        <dbReference type="Proteomes" id="UP000192772"/>
    </source>
</evidence>
<dbReference type="STRING" id="81858.BST23_00090"/>
<feature type="transmembrane region" description="Helical" evidence="4">
    <location>
        <begin position="542"/>
        <end position="561"/>
    </location>
</feature>
<evidence type="ECO:0000256" key="3">
    <source>
        <dbReference type="ARBA" id="ARBA00022679"/>
    </source>
</evidence>